<dbReference type="PROSITE" id="PS51257">
    <property type="entry name" value="PROKAR_LIPOPROTEIN"/>
    <property type="match status" value="1"/>
</dbReference>
<reference evidence="1 2" key="1">
    <citation type="submission" date="2019-10" db="EMBL/GenBank/DDBJ databases">
        <title>Evaluation of single-gene subtyping targets for Pseudomonas.</title>
        <authorList>
            <person name="Reichler S.J."/>
            <person name="Orsi R.H."/>
            <person name="Wiedmann M."/>
            <person name="Martin N.H."/>
            <person name="Murphy S.I."/>
        </authorList>
    </citation>
    <scope>NUCLEOTIDE SEQUENCE [LARGE SCALE GENOMIC DNA]</scope>
    <source>
        <strain evidence="1 2">FSL R10-2107</strain>
    </source>
</reference>
<dbReference type="EMBL" id="WIVX01000001">
    <property type="protein sequence ID" value="MQU29860.1"/>
    <property type="molecule type" value="Genomic_DNA"/>
</dbReference>
<protein>
    <recommendedName>
        <fullName evidence="3">Lipoprotein</fullName>
    </recommendedName>
</protein>
<sequence>MKKLVLALSVVMLAACGESKITKVDGTSVQTADMTLKAMGKGLSEHDSVNYGVAIRMLHSRYDKAEFGKKLDGMNIDEVYKEIADTKAHFIALNRERFVQIEQVHIDKLQQKVDRVTALQRETKPDFDPETHVYTRLDIASIREAQRRQELYRTQDAEEFYKEHGCGCEQSSVRPTAKVL</sequence>
<evidence type="ECO:0000313" key="1">
    <source>
        <dbReference type="EMBL" id="MQU29860.1"/>
    </source>
</evidence>
<proteinExistence type="predicted"/>
<dbReference type="AlphaFoldDB" id="A0A7X1Y3F1"/>
<keyword evidence="2" id="KW-1185">Reference proteome</keyword>
<comment type="caution">
    <text evidence="1">The sequence shown here is derived from an EMBL/GenBank/DDBJ whole genome shotgun (WGS) entry which is preliminary data.</text>
</comment>
<dbReference type="Proteomes" id="UP000470186">
    <property type="component" value="Unassembled WGS sequence"/>
</dbReference>
<name>A0A7X1Y3F1_9PSED</name>
<accession>A0A7X1Y3F1</accession>
<gene>
    <name evidence="1" type="ORF">GHO30_00360</name>
</gene>
<evidence type="ECO:0000313" key="2">
    <source>
        <dbReference type="Proteomes" id="UP000470186"/>
    </source>
</evidence>
<dbReference type="RefSeq" id="WP_153350380.1">
    <property type="nucleotide sequence ID" value="NZ_WIVX01000001.1"/>
</dbReference>
<organism evidence="1 2">
    <name type="scientific">Pseudomonas helleri</name>
    <dbReference type="NCBI Taxonomy" id="1608996"/>
    <lineage>
        <taxon>Bacteria</taxon>
        <taxon>Pseudomonadati</taxon>
        <taxon>Pseudomonadota</taxon>
        <taxon>Gammaproteobacteria</taxon>
        <taxon>Pseudomonadales</taxon>
        <taxon>Pseudomonadaceae</taxon>
        <taxon>Pseudomonas</taxon>
    </lineage>
</organism>
<evidence type="ECO:0008006" key="3">
    <source>
        <dbReference type="Google" id="ProtNLM"/>
    </source>
</evidence>